<dbReference type="PANTHER" id="PTHR43061">
    <property type="entry name" value="GTP DIPHOSPHOKINASE RSH1, CHLOROPLASTIC-RELATED"/>
    <property type="match status" value="1"/>
</dbReference>
<feature type="region of interest" description="Disordered" evidence="3">
    <location>
        <begin position="199"/>
        <end position="221"/>
    </location>
</feature>
<dbReference type="SUPFAM" id="SSF55021">
    <property type="entry name" value="ACT-like"/>
    <property type="match status" value="1"/>
</dbReference>
<dbReference type="InterPro" id="IPR007685">
    <property type="entry name" value="RelA_SpoT"/>
</dbReference>
<evidence type="ECO:0000256" key="2">
    <source>
        <dbReference type="ARBA" id="ARBA00013251"/>
    </source>
</evidence>
<evidence type="ECO:0000259" key="6">
    <source>
        <dbReference type="PROSITE" id="PS51831"/>
    </source>
</evidence>
<feature type="chain" id="PRO_5044225264" description="GTP diphosphokinase" evidence="4">
    <location>
        <begin position="25"/>
        <end position="766"/>
    </location>
</feature>
<comment type="caution">
    <text evidence="7">The sequence shown here is derived from an EMBL/GenBank/DDBJ whole genome shotgun (WGS) entry which is preliminary data.</text>
</comment>
<dbReference type="CDD" id="cd00077">
    <property type="entry name" value="HDc"/>
    <property type="match status" value="1"/>
</dbReference>
<dbReference type="Proteomes" id="UP001515480">
    <property type="component" value="Unassembled WGS sequence"/>
</dbReference>
<dbReference type="InterPro" id="IPR002912">
    <property type="entry name" value="ACT_dom"/>
</dbReference>
<dbReference type="SUPFAM" id="SSF109604">
    <property type="entry name" value="HD-domain/PDEase-like"/>
    <property type="match status" value="1"/>
</dbReference>
<accession>A0AB34J0L5</accession>
<evidence type="ECO:0000259" key="5">
    <source>
        <dbReference type="PROSITE" id="PS51671"/>
    </source>
</evidence>
<dbReference type="InterPro" id="IPR012675">
    <property type="entry name" value="Beta-grasp_dom_sf"/>
</dbReference>
<feature type="domain" description="HD" evidence="6">
    <location>
        <begin position="130"/>
        <end position="255"/>
    </location>
</feature>
<keyword evidence="8" id="KW-1185">Reference proteome</keyword>
<evidence type="ECO:0000313" key="7">
    <source>
        <dbReference type="EMBL" id="KAL1510889.1"/>
    </source>
</evidence>
<dbReference type="Gene3D" id="3.10.20.30">
    <property type="match status" value="1"/>
</dbReference>
<dbReference type="SMART" id="SM00471">
    <property type="entry name" value="HDc"/>
    <property type="match status" value="1"/>
</dbReference>
<evidence type="ECO:0000313" key="8">
    <source>
        <dbReference type="Proteomes" id="UP001515480"/>
    </source>
</evidence>
<dbReference type="AlphaFoldDB" id="A0AB34J0L5"/>
<dbReference type="GO" id="GO:0008728">
    <property type="term" value="F:GTP diphosphokinase activity"/>
    <property type="evidence" value="ECO:0007669"/>
    <property type="project" value="UniProtKB-EC"/>
</dbReference>
<feature type="domain" description="ACT" evidence="5">
    <location>
        <begin position="670"/>
        <end position="745"/>
    </location>
</feature>
<dbReference type="GO" id="GO:0015969">
    <property type="term" value="P:guanosine tetraphosphate metabolic process"/>
    <property type="evidence" value="ECO:0007669"/>
    <property type="project" value="InterPro"/>
</dbReference>
<keyword evidence="4" id="KW-0732">Signal</keyword>
<reference evidence="7 8" key="1">
    <citation type="journal article" date="2024" name="Science">
        <title>Giant polyketide synthase enzymes in the biosynthesis of giant marine polyether toxins.</title>
        <authorList>
            <person name="Fallon T.R."/>
            <person name="Shende V.V."/>
            <person name="Wierzbicki I.H."/>
            <person name="Pendleton A.L."/>
            <person name="Watervoot N.F."/>
            <person name="Auber R.P."/>
            <person name="Gonzalez D.J."/>
            <person name="Wisecaver J.H."/>
            <person name="Moore B.S."/>
        </authorList>
    </citation>
    <scope>NUCLEOTIDE SEQUENCE [LARGE SCALE GENOMIC DNA]</scope>
    <source>
        <strain evidence="7 8">12B1</strain>
    </source>
</reference>
<dbReference type="InterPro" id="IPR006674">
    <property type="entry name" value="HD_domain"/>
</dbReference>
<sequence>MSRPTLLALLSLASPLASLAPAFSRPSSRPSSLPSSRARLVAPRAAPRAAARPPFLLCGAAILEQAPCLLNASRALRDADGAALHRYASALGEETRYLDTSPDWRRRKRMALEVAYLAHFGQWRRSGEAYVSHPFEVAMILARLKMDEASIVSGLLHDVVEDSDVTFEQIDALFGATVRRIVEGETKVSKLPKMVRSEMETSMPDVQYQSSLRDAPTPPRDKVDEQAENLRSMFVAMAEDWRIVVVKLADRLHNMRTLKHMAPPKRISIARETLEIFAPLAHRLGMWQFRTELADLSFKYLCPAEHEQIDAFINSKLKSYERLLAAATRELAERFQTDRWLQGRIDHISVTGRTKSRHSTWKKILRHGGTAEQVNDLVALRVVVHPLEPQGEAADGGEATEPEALCYHVLGKIHGLWTPLPRTLKDYISSPKPNGYRSLHTTVLVGAQPLEIQIRTVEMHHVAEFGAAAHWAYKEGGSRASLPWLQLSVRKWRDLDCAHEFMQLVRQELLGARVFVFTANGQILNLPRGATLADAAEALGASRHAAAPQVNSRPAAPSTVLANGDIISVPHGEAREEARPPLLAAEAEEAPLEWEVCPNCLPIPGDLLVGSTDDAKGTHGVIHRDRAHCLSMRRQLAAGGRTVLAKQAGEAMLQALARSRQSRGGLLSTKIVVFTRDAPGVLLAVSYAVTKHSENIIDVHSQTQRVGLASALQYSISVRSHQQLRELVQVVCQLPDVVRVERGSMQDMMHDNPTGFWDLANPSDTT</sequence>
<name>A0AB34J0L5_PRYPA</name>
<dbReference type="Gene3D" id="3.30.460.10">
    <property type="entry name" value="Beta Polymerase, domain 2"/>
    <property type="match status" value="1"/>
</dbReference>
<dbReference type="FunFam" id="1.10.3210.10:FF:000001">
    <property type="entry name" value="GTP pyrophosphokinase RelA"/>
    <property type="match status" value="1"/>
</dbReference>
<comment type="similarity">
    <text evidence="1">Belongs to the RelA/SpoT family.</text>
</comment>
<dbReference type="Pfam" id="PF13328">
    <property type="entry name" value="HD_4"/>
    <property type="match status" value="1"/>
</dbReference>
<evidence type="ECO:0000256" key="1">
    <source>
        <dbReference type="ARBA" id="ARBA00007476"/>
    </source>
</evidence>
<protein>
    <recommendedName>
        <fullName evidence="2">GTP diphosphokinase</fullName>
        <ecNumber evidence="2">2.7.6.5</ecNumber>
    </recommendedName>
</protein>
<dbReference type="InterPro" id="IPR003607">
    <property type="entry name" value="HD/PDEase_dom"/>
</dbReference>
<dbReference type="Pfam" id="PF02824">
    <property type="entry name" value="TGS"/>
    <property type="match status" value="1"/>
</dbReference>
<dbReference type="Gene3D" id="3.30.70.260">
    <property type="match status" value="1"/>
</dbReference>
<dbReference type="Pfam" id="PF04607">
    <property type="entry name" value="RelA_SpoT"/>
    <property type="match status" value="1"/>
</dbReference>
<dbReference type="PROSITE" id="PS51831">
    <property type="entry name" value="HD"/>
    <property type="match status" value="1"/>
</dbReference>
<dbReference type="InterPro" id="IPR045865">
    <property type="entry name" value="ACT-like_dom_sf"/>
</dbReference>
<proteinExistence type="inferred from homology"/>
<organism evidence="7 8">
    <name type="scientific">Prymnesium parvum</name>
    <name type="common">Toxic golden alga</name>
    <dbReference type="NCBI Taxonomy" id="97485"/>
    <lineage>
        <taxon>Eukaryota</taxon>
        <taxon>Haptista</taxon>
        <taxon>Haptophyta</taxon>
        <taxon>Prymnesiophyceae</taxon>
        <taxon>Prymnesiales</taxon>
        <taxon>Prymnesiaceae</taxon>
        <taxon>Prymnesium</taxon>
    </lineage>
</organism>
<dbReference type="EMBL" id="JBGBPQ010000014">
    <property type="protein sequence ID" value="KAL1510889.1"/>
    <property type="molecule type" value="Genomic_DNA"/>
</dbReference>
<dbReference type="SMART" id="SM00954">
    <property type="entry name" value="RelA_SpoT"/>
    <property type="match status" value="1"/>
</dbReference>
<dbReference type="InterPro" id="IPR043519">
    <property type="entry name" value="NT_sf"/>
</dbReference>
<gene>
    <name evidence="7" type="ORF">AB1Y20_005721</name>
</gene>
<dbReference type="SUPFAM" id="SSF81301">
    <property type="entry name" value="Nucleotidyltransferase"/>
    <property type="match status" value="1"/>
</dbReference>
<dbReference type="CDD" id="cd05399">
    <property type="entry name" value="NT_Rel-Spo_like"/>
    <property type="match status" value="1"/>
</dbReference>
<evidence type="ECO:0000256" key="3">
    <source>
        <dbReference type="SAM" id="MobiDB-lite"/>
    </source>
</evidence>
<dbReference type="Gene3D" id="1.10.3210.10">
    <property type="entry name" value="Hypothetical protein af1432"/>
    <property type="match status" value="1"/>
</dbReference>
<feature type="signal peptide" evidence="4">
    <location>
        <begin position="1"/>
        <end position="24"/>
    </location>
</feature>
<dbReference type="InterPro" id="IPR004095">
    <property type="entry name" value="TGS"/>
</dbReference>
<evidence type="ECO:0000256" key="4">
    <source>
        <dbReference type="SAM" id="SignalP"/>
    </source>
</evidence>
<dbReference type="EC" id="2.7.6.5" evidence="2"/>
<dbReference type="PANTHER" id="PTHR43061:SF1">
    <property type="entry name" value="GTP DIPHOSPHOKINASE RSH1, CHLOROPLASTIC-RELATED"/>
    <property type="match status" value="1"/>
</dbReference>
<dbReference type="Pfam" id="PF13291">
    <property type="entry name" value="ACT_4"/>
    <property type="match status" value="1"/>
</dbReference>
<dbReference type="PROSITE" id="PS51671">
    <property type="entry name" value="ACT"/>
    <property type="match status" value="1"/>
</dbReference>